<dbReference type="NCBIfam" id="TIGR00004">
    <property type="entry name" value="Rid family detoxifying hydrolase"/>
    <property type="match status" value="1"/>
</dbReference>
<dbReference type="STRING" id="408074.SAMN05660909_00423"/>
<name>A0A1H3XPZ2_9BACT</name>
<reference evidence="3" key="1">
    <citation type="submission" date="2016-10" db="EMBL/GenBank/DDBJ databases">
        <authorList>
            <person name="Varghese N."/>
            <person name="Submissions S."/>
        </authorList>
    </citation>
    <scope>NUCLEOTIDE SEQUENCE [LARGE SCALE GENOMIC DNA]</scope>
    <source>
        <strain evidence="3">DSM 23920</strain>
    </source>
</reference>
<dbReference type="FunFam" id="3.30.1330.40:FF:000001">
    <property type="entry name" value="L-PSP family endoribonuclease"/>
    <property type="match status" value="1"/>
</dbReference>
<dbReference type="GO" id="GO:0019239">
    <property type="term" value="F:deaminase activity"/>
    <property type="evidence" value="ECO:0007669"/>
    <property type="project" value="TreeGrafter"/>
</dbReference>
<dbReference type="GO" id="GO:0005829">
    <property type="term" value="C:cytosol"/>
    <property type="evidence" value="ECO:0007669"/>
    <property type="project" value="TreeGrafter"/>
</dbReference>
<dbReference type="InterPro" id="IPR006175">
    <property type="entry name" value="YjgF/YER057c/UK114"/>
</dbReference>
<proteinExistence type="inferred from homology"/>
<comment type="similarity">
    <text evidence="1">Belongs to the RutC family.</text>
</comment>
<gene>
    <name evidence="2" type="ORF">SAMN05660909_00423</name>
</gene>
<dbReference type="EMBL" id="FNRL01000002">
    <property type="protein sequence ID" value="SEA01535.1"/>
    <property type="molecule type" value="Genomic_DNA"/>
</dbReference>
<keyword evidence="3" id="KW-1185">Reference proteome</keyword>
<dbReference type="InterPro" id="IPR035959">
    <property type="entry name" value="RutC-like_sf"/>
</dbReference>
<dbReference type="SUPFAM" id="SSF55298">
    <property type="entry name" value="YjgF-like"/>
    <property type="match status" value="1"/>
</dbReference>
<dbReference type="Proteomes" id="UP000199656">
    <property type="component" value="Unassembled WGS sequence"/>
</dbReference>
<dbReference type="OrthoDB" id="9803101at2"/>
<dbReference type="PANTHER" id="PTHR11803:SF58">
    <property type="entry name" value="PROTEIN HMF1-RELATED"/>
    <property type="match status" value="1"/>
</dbReference>
<sequence>MEKKIINTTNAPAPIGPYNQSVLAGNTLYVSGQIPIDPATGNLVETGIEAATHQVMKNLQAILEAAGMGFGDVVKTTIFLTDMKTFPQVNEVYGTYFTSDFPARETVQVAALPKGVNVEISVIAVK</sequence>
<dbReference type="RefSeq" id="WP_089758189.1">
    <property type="nucleotide sequence ID" value="NZ_BKAT01000010.1"/>
</dbReference>
<dbReference type="CDD" id="cd00448">
    <property type="entry name" value="YjgF_YER057c_UK114_family"/>
    <property type="match status" value="1"/>
</dbReference>
<evidence type="ECO:0000313" key="2">
    <source>
        <dbReference type="EMBL" id="SEA01535.1"/>
    </source>
</evidence>
<evidence type="ECO:0000313" key="3">
    <source>
        <dbReference type="Proteomes" id="UP000199656"/>
    </source>
</evidence>
<dbReference type="PANTHER" id="PTHR11803">
    <property type="entry name" value="2-IMINOBUTANOATE/2-IMINOPROPANOATE DEAMINASE RIDA"/>
    <property type="match status" value="1"/>
</dbReference>
<evidence type="ECO:0000256" key="1">
    <source>
        <dbReference type="ARBA" id="ARBA00010552"/>
    </source>
</evidence>
<organism evidence="2 3">
    <name type="scientific">Chitinophaga terrae</name>
    <name type="common">ex Kim and Jung 2007</name>
    <dbReference type="NCBI Taxonomy" id="408074"/>
    <lineage>
        <taxon>Bacteria</taxon>
        <taxon>Pseudomonadati</taxon>
        <taxon>Bacteroidota</taxon>
        <taxon>Chitinophagia</taxon>
        <taxon>Chitinophagales</taxon>
        <taxon>Chitinophagaceae</taxon>
        <taxon>Chitinophaga</taxon>
    </lineage>
</organism>
<accession>A0A1H3XPZ2</accession>
<dbReference type="Pfam" id="PF01042">
    <property type="entry name" value="Ribonuc_L-PSP"/>
    <property type="match status" value="1"/>
</dbReference>
<dbReference type="AlphaFoldDB" id="A0A1H3XPZ2"/>
<protein>
    <submittedName>
        <fullName evidence="2">2-iminobutanoate/2-iminopropanoate deaminase</fullName>
    </submittedName>
</protein>
<dbReference type="InterPro" id="IPR006056">
    <property type="entry name" value="RidA"/>
</dbReference>
<dbReference type="Gene3D" id="3.30.1330.40">
    <property type="entry name" value="RutC-like"/>
    <property type="match status" value="1"/>
</dbReference>